<comment type="caution">
    <text evidence="2">The sequence shown here is derived from an EMBL/GenBank/DDBJ whole genome shotgun (WGS) entry which is preliminary data.</text>
</comment>
<accession>X1KAS3</accession>
<dbReference type="InterPro" id="IPR045784">
    <property type="entry name" value="Radical_SAM_N2"/>
</dbReference>
<evidence type="ECO:0000259" key="1">
    <source>
        <dbReference type="Pfam" id="PF19864"/>
    </source>
</evidence>
<protein>
    <recommendedName>
        <fullName evidence="1">Radical SAM domain-containing protein</fullName>
    </recommendedName>
</protein>
<evidence type="ECO:0000313" key="2">
    <source>
        <dbReference type="EMBL" id="GAI03703.1"/>
    </source>
</evidence>
<sequence>TKILPLVQKPGRYIGGEVNEVHKDPDSVDLRLALAFPDIYEIGMSNLGLKILYEEVNQYPQFYAERVFSPWIDMEGYMRKIGLPLFSLETHSPLREFDILRFSRISSPLMKFISYS</sequence>
<dbReference type="PANTHER" id="PTHR42731">
    <property type="entry name" value="SLL1084 PROTEIN"/>
    <property type="match status" value="1"/>
</dbReference>
<dbReference type="Pfam" id="PF19864">
    <property type="entry name" value="Radical_SAM_N2"/>
    <property type="match status" value="1"/>
</dbReference>
<proteinExistence type="predicted"/>
<gene>
    <name evidence="2" type="ORF">S06H3_16939</name>
</gene>
<organism evidence="2">
    <name type="scientific">marine sediment metagenome</name>
    <dbReference type="NCBI Taxonomy" id="412755"/>
    <lineage>
        <taxon>unclassified sequences</taxon>
        <taxon>metagenomes</taxon>
        <taxon>ecological metagenomes</taxon>
    </lineage>
</organism>
<dbReference type="EMBL" id="BARV01008423">
    <property type="protein sequence ID" value="GAI03703.1"/>
    <property type="molecule type" value="Genomic_DNA"/>
</dbReference>
<dbReference type="AlphaFoldDB" id="X1KAS3"/>
<feature type="non-terminal residue" evidence="2">
    <location>
        <position position="1"/>
    </location>
</feature>
<feature type="domain" description="Radical SAM" evidence="1">
    <location>
        <begin position="48"/>
        <end position="103"/>
    </location>
</feature>
<name>X1KAS3_9ZZZZ</name>
<reference evidence="2" key="1">
    <citation type="journal article" date="2014" name="Front. Microbiol.">
        <title>High frequency of phylogenetically diverse reductive dehalogenase-homologous genes in deep subseafloor sedimentary metagenomes.</title>
        <authorList>
            <person name="Kawai M."/>
            <person name="Futagami T."/>
            <person name="Toyoda A."/>
            <person name="Takaki Y."/>
            <person name="Nishi S."/>
            <person name="Hori S."/>
            <person name="Arai W."/>
            <person name="Tsubouchi T."/>
            <person name="Morono Y."/>
            <person name="Uchiyama I."/>
            <person name="Ito T."/>
            <person name="Fujiyama A."/>
            <person name="Inagaki F."/>
            <person name="Takami H."/>
        </authorList>
    </citation>
    <scope>NUCLEOTIDE SEQUENCE</scope>
    <source>
        <strain evidence="2">Expedition CK06-06</strain>
    </source>
</reference>
<dbReference type="PANTHER" id="PTHR42731:SF1">
    <property type="entry name" value="RADICAL SAM DOMAIN PROTEIN"/>
    <property type="match status" value="1"/>
</dbReference>